<dbReference type="InterPro" id="IPR032821">
    <property type="entry name" value="PKS_assoc"/>
</dbReference>
<dbReference type="Gene3D" id="1.10.1200.10">
    <property type="entry name" value="ACP-like"/>
    <property type="match status" value="2"/>
</dbReference>
<dbReference type="SUPFAM" id="SSF52151">
    <property type="entry name" value="FabD/lysophospholipase-like"/>
    <property type="match status" value="1"/>
</dbReference>
<dbReference type="EMBL" id="JAUZMZ010000194">
    <property type="protein sequence ID" value="MEE2034853.1"/>
    <property type="molecule type" value="Genomic_DNA"/>
</dbReference>
<keyword evidence="1" id="KW-0596">Phosphopantetheine</keyword>
<evidence type="ECO:0000313" key="8">
    <source>
        <dbReference type="EMBL" id="MEE2034853.1"/>
    </source>
</evidence>
<dbReference type="SUPFAM" id="SSF47336">
    <property type="entry name" value="ACP-like"/>
    <property type="match status" value="2"/>
</dbReference>
<dbReference type="Pfam" id="PF00109">
    <property type="entry name" value="ketoacyl-synt"/>
    <property type="match status" value="1"/>
</dbReference>
<dbReference type="Gene3D" id="3.40.47.10">
    <property type="match status" value="1"/>
</dbReference>
<dbReference type="InterPro" id="IPR014030">
    <property type="entry name" value="Ketoacyl_synth_N"/>
</dbReference>
<evidence type="ECO:0000256" key="2">
    <source>
        <dbReference type="ARBA" id="ARBA00022553"/>
    </source>
</evidence>
<dbReference type="CDD" id="cd00833">
    <property type="entry name" value="PKS"/>
    <property type="match status" value="1"/>
</dbReference>
<dbReference type="InterPro" id="IPR020806">
    <property type="entry name" value="PKS_PP-bd"/>
</dbReference>
<feature type="domain" description="Carrier" evidence="6">
    <location>
        <begin position="1"/>
        <end position="78"/>
    </location>
</feature>
<dbReference type="SUPFAM" id="SSF53474">
    <property type="entry name" value="alpha/beta-Hydrolases"/>
    <property type="match status" value="1"/>
</dbReference>
<keyword evidence="2" id="KW-0597">Phosphoprotein</keyword>
<comment type="caution">
    <text evidence="8">The sequence shown here is derived from an EMBL/GenBank/DDBJ whole genome shotgun (WGS) entry which is preliminary data.</text>
</comment>
<dbReference type="InterPro" id="IPR001227">
    <property type="entry name" value="Ac_transferase_dom_sf"/>
</dbReference>
<dbReference type="PROSITE" id="PS50075">
    <property type="entry name" value="CARRIER"/>
    <property type="match status" value="2"/>
</dbReference>
<dbReference type="Gene3D" id="3.30.70.250">
    <property type="entry name" value="Malonyl-CoA ACP transacylase, ACP-binding"/>
    <property type="match status" value="1"/>
</dbReference>
<dbReference type="NCBIfam" id="NF040607">
    <property type="entry name" value="mycolic_Pks13"/>
    <property type="match status" value="1"/>
</dbReference>
<dbReference type="InterPro" id="IPR016036">
    <property type="entry name" value="Malonyl_transacylase_ACP-bd"/>
</dbReference>
<dbReference type="InterPro" id="IPR016035">
    <property type="entry name" value="Acyl_Trfase/lysoPLipase"/>
</dbReference>
<gene>
    <name evidence="8" type="primary">pks13</name>
    <name evidence="8" type="ORF">Q8814_22530</name>
</gene>
<dbReference type="InterPro" id="IPR014031">
    <property type="entry name" value="Ketoacyl_synth_C"/>
</dbReference>
<dbReference type="Gene3D" id="3.40.50.1820">
    <property type="entry name" value="alpha/beta hydrolase"/>
    <property type="match status" value="1"/>
</dbReference>
<dbReference type="Pfam" id="PF00698">
    <property type="entry name" value="Acyl_transf_1"/>
    <property type="match status" value="1"/>
</dbReference>
<dbReference type="RefSeq" id="WP_330154206.1">
    <property type="nucleotide sequence ID" value="NZ_JAUZMZ010000194.1"/>
</dbReference>
<dbReference type="PANTHER" id="PTHR43775:SF37">
    <property type="entry name" value="SI:DKEY-61P9.11"/>
    <property type="match status" value="1"/>
</dbReference>
<dbReference type="PROSITE" id="PS00606">
    <property type="entry name" value="KS3_1"/>
    <property type="match status" value="1"/>
</dbReference>
<feature type="domain" description="Carrier" evidence="6">
    <location>
        <begin position="1134"/>
        <end position="1208"/>
    </location>
</feature>
<proteinExistence type="predicted"/>
<evidence type="ECO:0000256" key="4">
    <source>
        <dbReference type="ARBA" id="ARBA00023268"/>
    </source>
</evidence>
<dbReference type="SUPFAM" id="SSF55048">
    <property type="entry name" value="Probable ACP-binding domain of malonyl-CoA ACP transacylase"/>
    <property type="match status" value="1"/>
</dbReference>
<evidence type="ECO:0000313" key="9">
    <source>
        <dbReference type="Proteomes" id="UP001331936"/>
    </source>
</evidence>
<accession>A0ABU7JXW8</accession>
<dbReference type="Gene3D" id="3.40.366.10">
    <property type="entry name" value="Malonyl-Coenzyme A Acyl Carrier Protein, domain 2"/>
    <property type="match status" value="1"/>
</dbReference>
<evidence type="ECO:0000256" key="3">
    <source>
        <dbReference type="ARBA" id="ARBA00022679"/>
    </source>
</evidence>
<dbReference type="InterPro" id="IPR036736">
    <property type="entry name" value="ACP-like_sf"/>
</dbReference>
<dbReference type="PANTHER" id="PTHR43775">
    <property type="entry name" value="FATTY ACID SYNTHASE"/>
    <property type="match status" value="1"/>
</dbReference>
<dbReference type="Pfam" id="PF00550">
    <property type="entry name" value="PP-binding"/>
    <property type="match status" value="2"/>
</dbReference>
<evidence type="ECO:0000259" key="7">
    <source>
        <dbReference type="PROSITE" id="PS52004"/>
    </source>
</evidence>
<dbReference type="InterPro" id="IPR001031">
    <property type="entry name" value="Thioesterase"/>
</dbReference>
<dbReference type="InterPro" id="IPR014043">
    <property type="entry name" value="Acyl_transferase_dom"/>
</dbReference>
<dbReference type="Pfam" id="PF02801">
    <property type="entry name" value="Ketoacyl-synt_C"/>
    <property type="match status" value="1"/>
</dbReference>
<dbReference type="InterPro" id="IPR050091">
    <property type="entry name" value="PKS_NRPS_Biosynth_Enz"/>
</dbReference>
<organism evidence="8 9">
    <name type="scientific">Rhodococcus chondri</name>
    <dbReference type="NCBI Taxonomy" id="3065941"/>
    <lineage>
        <taxon>Bacteria</taxon>
        <taxon>Bacillati</taxon>
        <taxon>Actinomycetota</taxon>
        <taxon>Actinomycetes</taxon>
        <taxon>Mycobacteriales</taxon>
        <taxon>Nocardiaceae</taxon>
        <taxon>Rhodococcus</taxon>
    </lineage>
</organism>
<dbReference type="InterPro" id="IPR053778">
    <property type="entry name" value="Pks13"/>
</dbReference>
<dbReference type="InterPro" id="IPR016039">
    <property type="entry name" value="Thiolase-like"/>
</dbReference>
<dbReference type="SMART" id="SM00823">
    <property type="entry name" value="PKS_PP"/>
    <property type="match status" value="2"/>
</dbReference>
<feature type="domain" description="Ketosynthase family 3 (KS3)" evidence="7">
    <location>
        <begin position="98"/>
        <end position="522"/>
    </location>
</feature>
<evidence type="ECO:0000259" key="6">
    <source>
        <dbReference type="PROSITE" id="PS50075"/>
    </source>
</evidence>
<dbReference type="SUPFAM" id="SSF53901">
    <property type="entry name" value="Thiolase-like"/>
    <property type="match status" value="1"/>
</dbReference>
<dbReference type="SMART" id="SM00825">
    <property type="entry name" value="PKS_KS"/>
    <property type="match status" value="1"/>
</dbReference>
<dbReference type="InterPro" id="IPR009081">
    <property type="entry name" value="PP-bd_ACP"/>
</dbReference>
<dbReference type="InterPro" id="IPR020841">
    <property type="entry name" value="PKS_Beta-ketoAc_synthase_dom"/>
</dbReference>
<feature type="non-terminal residue" evidence="8">
    <location>
        <position position="1496"/>
    </location>
</feature>
<keyword evidence="4" id="KW-0511">Multifunctional enzyme</keyword>
<feature type="compositionally biased region" description="Low complexity" evidence="5">
    <location>
        <begin position="1259"/>
        <end position="1270"/>
    </location>
</feature>
<feature type="region of interest" description="Disordered" evidence="5">
    <location>
        <begin position="1259"/>
        <end position="1282"/>
    </location>
</feature>
<dbReference type="Pfam" id="PF00975">
    <property type="entry name" value="Thioesterase"/>
    <property type="match status" value="1"/>
</dbReference>
<dbReference type="InterPro" id="IPR018201">
    <property type="entry name" value="Ketoacyl_synth_AS"/>
</dbReference>
<reference evidence="8 9" key="1">
    <citation type="submission" date="2023-08" db="EMBL/GenBank/DDBJ databases">
        <authorList>
            <person name="Girao M."/>
            <person name="Carvalho M.F."/>
        </authorList>
    </citation>
    <scope>NUCLEOTIDE SEQUENCE [LARGE SCALE GENOMIC DNA]</scope>
    <source>
        <strain evidence="8 9">CC-R104</strain>
    </source>
</reference>
<dbReference type="PROSITE" id="PS52004">
    <property type="entry name" value="KS3_2"/>
    <property type="match status" value="1"/>
</dbReference>
<sequence length="1496" mass="159082">MTVAQLREWLRNWIADTTGQPVSQISDDRPMEEFGLSSRDAVALSGEIEDLLGVTLTATIAYQHPTIASLATRIIEGEPEQPEGTDDAFYAVGAVSGSKDIAIVGVSTRFPGSVRTPEQMWDLLASGRDGITDLPEGRWSEFANDPQVSAAIAAANTRGGYLDDVKGFDAEFFAMSPREVEMVDPQQRLALELTWEALEHAHIPPSDLKGGSVGVFIGSSASDYMLLAVSDPSAAHPYALTGTSTAVIANRVSYFYDFHGPSVTLDTACSSSLVAVHQAVRALRDGDADVALAGGVNMLLAPAGTLGFDELGVMAPDGRIKAFSGDADGMIRAEGGGLVVLKRLDDAERDGDNILAVIAGSAVNQDGRSNGLAAPNPEAQVDVLRRAYRDAQILPSGVDYIEAHGTGTVLGDPIEADALGRVVGRGRDADRPVLLGSAKTNFGHLESAAGAAGLIKVVLSMQEDQLPPTLNYTSPNPYIPFDQAHLKVIPEGAKWPRYTGRAVAGVSGFGFGGTNAHVVVREYTGPEGQADSEAEVEVLPESAAAPAETVRELPVVLAVSAPMPSRRRRAAADLADWLETETGSITPLADVARTLARRNHGRSRAVVIANDRAEAIAGLRAVAAGKPAQGVFTADAPASNGPVWVLSGFGSQHRKMAKQLYLENPVFARAVDEVDELIIDESGYSMKDKFLDDVQDYDVETAQVGIFTIQIGLAAVLRHHGAEPAAIVGHSMGEAAGAYISGGLALEEAVRVICARSRLMGEAEGQLEGDDIRLMALVEYSAAEITDVLPDFPQLEVCVYAAPTHTVIGGPQEQVNAIVARVEAAEKFARVLQTKGASHTSQVDPILGELAAELAGIEPQRLKVGLYSSVDDTHYRAGHDPIHQVEYWTKGMRHSVYFTQAVRQALSDGHTTFVELNANPATLMSVAATAFDAGVQDAQFIQTLKRKEDESLGVLTALAQLYVHGHAVDLRSLLPEGGYADLPRTAFLRKPYWVETHIGTGGNGRIPGAHVALPDGRHVWEVQAGSVTDPAALVTAAAAQVLSDVALTASVPHAEVPAAGTLTTTLSPHPGGASVQVHARTDGRFVLLYEGVVSSGEVLPAPAAAPAARSAGPVEDLPEVVESFGDKWDPNGSQTLEARLALIVAESMGYSPEDLPVEIPLIELGLDSLMAVRIKNRVEYEFEIPQLQLSAVKDASLRDVAEYLRYAVDNREEVAALAEQQAADKAAERAAEAAEDAEDHVVSSVEDTTVVAEAEQILEDAAPAEPATPEATDDGGVDVPPRDAAERLTFASWAVVTGRSAKSIFNTLPALDDETAEKLAARLTERSGGTITVDDVRGSRTIEKLADVVRGYLESSDRIDGLVRALRPRPEGSDAVPVFVFHPAGGSTVAYEPLLKRLPAGTPMYGFERTEGPIDERARVYLPLIEEIQGDGPYVLYGWSLGGVLAYAVARLLRDKGRDVRVVGLIDTVMAGEKVENTPDEIRKRWQRYARFATTT</sequence>
<name>A0ABU7JXW8_9NOCA</name>
<dbReference type="SMART" id="SM00827">
    <property type="entry name" value="PKS_AT"/>
    <property type="match status" value="1"/>
</dbReference>
<evidence type="ECO:0000256" key="1">
    <source>
        <dbReference type="ARBA" id="ARBA00022450"/>
    </source>
</evidence>
<keyword evidence="3" id="KW-0808">Transferase</keyword>
<dbReference type="Proteomes" id="UP001331936">
    <property type="component" value="Unassembled WGS sequence"/>
</dbReference>
<protein>
    <submittedName>
        <fullName evidence="8">Polyketide synthase Pks13</fullName>
    </submittedName>
</protein>
<keyword evidence="9" id="KW-1185">Reference proteome</keyword>
<evidence type="ECO:0000256" key="5">
    <source>
        <dbReference type="SAM" id="MobiDB-lite"/>
    </source>
</evidence>
<dbReference type="Pfam" id="PF16197">
    <property type="entry name" value="KAsynt_C_assoc"/>
    <property type="match status" value="1"/>
</dbReference>
<dbReference type="InterPro" id="IPR029058">
    <property type="entry name" value="AB_hydrolase_fold"/>
</dbReference>